<keyword evidence="4 6" id="KW-0472">Membrane</keyword>
<proteinExistence type="predicted"/>
<feature type="transmembrane region" description="Helical" evidence="6">
    <location>
        <begin position="404"/>
        <end position="428"/>
    </location>
</feature>
<evidence type="ECO:0000313" key="9">
    <source>
        <dbReference type="Proteomes" id="UP001230188"/>
    </source>
</evidence>
<evidence type="ECO:0000256" key="2">
    <source>
        <dbReference type="ARBA" id="ARBA00022692"/>
    </source>
</evidence>
<feature type="transmembrane region" description="Helical" evidence="6">
    <location>
        <begin position="347"/>
        <end position="367"/>
    </location>
</feature>
<name>A0AAD7UB10_9STRA</name>
<feature type="transmembrane region" description="Helical" evidence="6">
    <location>
        <begin position="684"/>
        <end position="704"/>
    </location>
</feature>
<dbReference type="Proteomes" id="UP001230188">
    <property type="component" value="Unassembled WGS sequence"/>
</dbReference>
<comment type="subcellular location">
    <subcellularLocation>
        <location evidence="1">Membrane</location>
        <topology evidence="1">Multi-pass membrane protein</topology>
    </subcellularLocation>
</comment>
<evidence type="ECO:0000256" key="3">
    <source>
        <dbReference type="ARBA" id="ARBA00022989"/>
    </source>
</evidence>
<evidence type="ECO:0000313" key="8">
    <source>
        <dbReference type="EMBL" id="KAJ8601278.1"/>
    </source>
</evidence>
<dbReference type="PANTHER" id="PTHR11453:SF127">
    <property type="entry name" value="SOLUTE CARRIER FAMILY 4 MEMBER 11"/>
    <property type="match status" value="1"/>
</dbReference>
<feature type="transmembrane region" description="Helical" evidence="6">
    <location>
        <begin position="735"/>
        <end position="752"/>
    </location>
</feature>
<feature type="transmembrane region" description="Helical" evidence="6">
    <location>
        <begin position="6"/>
        <end position="25"/>
    </location>
</feature>
<organism evidence="8 9">
    <name type="scientific">Chrysophaeum taylorii</name>
    <dbReference type="NCBI Taxonomy" id="2483200"/>
    <lineage>
        <taxon>Eukaryota</taxon>
        <taxon>Sar</taxon>
        <taxon>Stramenopiles</taxon>
        <taxon>Ochrophyta</taxon>
        <taxon>Pelagophyceae</taxon>
        <taxon>Pelagomonadales</taxon>
        <taxon>Pelagomonadaceae</taxon>
        <taxon>Chrysophaeum</taxon>
    </lineage>
</organism>
<dbReference type="PANTHER" id="PTHR11453">
    <property type="entry name" value="ANION EXCHANGE PROTEIN"/>
    <property type="match status" value="1"/>
</dbReference>
<feature type="compositionally biased region" description="Low complexity" evidence="5">
    <location>
        <begin position="584"/>
        <end position="596"/>
    </location>
</feature>
<dbReference type="GO" id="GO:0005452">
    <property type="term" value="F:solute:inorganic anion antiporter activity"/>
    <property type="evidence" value="ECO:0007669"/>
    <property type="project" value="InterPro"/>
</dbReference>
<dbReference type="InterPro" id="IPR011531">
    <property type="entry name" value="HCO3_transpt-like_TM_dom"/>
</dbReference>
<evidence type="ECO:0000256" key="4">
    <source>
        <dbReference type="ARBA" id="ARBA00023136"/>
    </source>
</evidence>
<feature type="region of interest" description="Disordered" evidence="5">
    <location>
        <begin position="584"/>
        <end position="608"/>
    </location>
</feature>
<accession>A0AAD7UB10</accession>
<feature type="transmembrane region" description="Helical" evidence="6">
    <location>
        <begin position="249"/>
        <end position="270"/>
    </location>
</feature>
<feature type="domain" description="Bicarbonate transporter-like transmembrane" evidence="7">
    <location>
        <begin position="316"/>
        <end position="491"/>
    </location>
</feature>
<feature type="transmembrane region" description="Helical" evidence="6">
    <location>
        <begin position="758"/>
        <end position="776"/>
    </location>
</feature>
<dbReference type="PRINTS" id="PR01231">
    <property type="entry name" value="HCO3TRNSPORT"/>
</dbReference>
<comment type="caution">
    <text evidence="8">The sequence shown here is derived from an EMBL/GenBank/DDBJ whole genome shotgun (WGS) entry which is preliminary data.</text>
</comment>
<feature type="transmembrane region" description="Helical" evidence="6">
    <location>
        <begin position="165"/>
        <end position="186"/>
    </location>
</feature>
<evidence type="ECO:0000256" key="6">
    <source>
        <dbReference type="SAM" id="Phobius"/>
    </source>
</evidence>
<keyword evidence="3 6" id="KW-1133">Transmembrane helix</keyword>
<keyword evidence="2 6" id="KW-0812">Transmembrane</keyword>
<gene>
    <name evidence="8" type="ORF">CTAYLR_007749</name>
</gene>
<dbReference type="AlphaFoldDB" id="A0AAD7UB10"/>
<feature type="domain" description="Bicarbonate transporter-like transmembrane" evidence="7">
    <location>
        <begin position="649"/>
        <end position="792"/>
    </location>
</feature>
<feature type="transmembrane region" description="Helical" evidence="6">
    <location>
        <begin position="282"/>
        <end position="304"/>
    </location>
</feature>
<feature type="region of interest" description="Disordered" evidence="5">
    <location>
        <begin position="501"/>
        <end position="529"/>
    </location>
</feature>
<evidence type="ECO:0000259" key="7">
    <source>
        <dbReference type="Pfam" id="PF00955"/>
    </source>
</evidence>
<feature type="compositionally biased region" description="Pro residues" evidence="5">
    <location>
        <begin position="519"/>
        <end position="528"/>
    </location>
</feature>
<protein>
    <recommendedName>
        <fullName evidence="7">Bicarbonate transporter-like transmembrane domain-containing protein</fullName>
    </recommendedName>
</protein>
<dbReference type="GO" id="GO:0050801">
    <property type="term" value="P:monoatomic ion homeostasis"/>
    <property type="evidence" value="ECO:0007669"/>
    <property type="project" value="TreeGrafter"/>
</dbReference>
<keyword evidence="9" id="KW-1185">Reference proteome</keyword>
<dbReference type="Pfam" id="PF00955">
    <property type="entry name" value="HCO3_cotransp"/>
    <property type="match status" value="3"/>
</dbReference>
<dbReference type="Gene3D" id="1.10.287.570">
    <property type="entry name" value="Helical hairpin bin"/>
    <property type="match status" value="1"/>
</dbReference>
<evidence type="ECO:0000256" key="5">
    <source>
        <dbReference type="SAM" id="MobiDB-lite"/>
    </source>
</evidence>
<feature type="domain" description="Bicarbonate transporter-like transmembrane" evidence="7">
    <location>
        <begin position="137"/>
        <end position="303"/>
    </location>
</feature>
<sequence>MVSCTIIIIIVVARAMVPVVVRRGATPKQWRTALDATPTSFAAALAQRSVDSKTKNNTAVTDVVSPPEVFVANDGQARQLFDNGVVLPLGWTGASVRRRTGARLSPASGLQGSSWPVGDPSANPQEISLFTRKDWLVGIKDDLKRRTKVYGSDWTDGFRSPGKTIGAIAFLYFAVLAPAVAFGGVMNQATQGALGPREVITSCGLSGMAYALISGQPMTFVAPTGLTLAFIGALSAWTQRAGVPFAPMYAWCGLWTSAILILLASFNAPGLLRYCTRFTEDVFNALLAFNFIAEGATPVLNLLLSAAASSTTMASDALLAMNAALFTALACRRFAGATRARYFTARARSLVADFGPAIVIIAMSALLGSKSARRLGTLARLELHPAGAAGAAGASRRVFDLVDLSLLAVPYRLVAIVPAVFLAMLFFLDHNITVRTVNSPSNKLVKGVAYHHDLAALGLVTACASLLGLPWMCSATVQSLNHVRALSTYRDVDDVSAQPPAAALVTPPKPQSQDEPFAAKPPPKPLPSPAAIIEKAKEDAKLSVLNSSLAANPPPPPRENMVASKLGSANVSAASDFSLRPANPNASSFSASSVNSTRPTNGKNETAPVTKMAGGATAVALLQKEQELSSRAAAGAASSSKILAGYGGSEVSSVVETRLTGLVVHLCVLASLAAAPVLSEVPLAVVWGVFLFLGSKVIVGNQFVGRSKALFLDTKRLDPSEPTERVILELGRKPVLRYTGVQAACLVGLWLLKLNKATAMIFPSVIGVLLYLRASVLPKIFATRDLLTLDTELDL</sequence>
<dbReference type="InterPro" id="IPR003020">
    <property type="entry name" value="HCO3_transpt_euk"/>
</dbReference>
<evidence type="ECO:0000256" key="1">
    <source>
        <dbReference type="ARBA" id="ARBA00004141"/>
    </source>
</evidence>
<dbReference type="GO" id="GO:0005886">
    <property type="term" value="C:plasma membrane"/>
    <property type="evidence" value="ECO:0007669"/>
    <property type="project" value="TreeGrafter"/>
</dbReference>
<dbReference type="GO" id="GO:0006820">
    <property type="term" value="P:monoatomic anion transport"/>
    <property type="evidence" value="ECO:0007669"/>
    <property type="project" value="InterPro"/>
</dbReference>
<feature type="transmembrane region" description="Helical" evidence="6">
    <location>
        <begin position="659"/>
        <end position="678"/>
    </location>
</feature>
<reference evidence="8" key="1">
    <citation type="submission" date="2023-01" db="EMBL/GenBank/DDBJ databases">
        <title>Metagenome sequencing of chrysophaentin producing Chrysophaeum taylorii.</title>
        <authorList>
            <person name="Davison J."/>
            <person name="Bewley C."/>
        </authorList>
    </citation>
    <scope>NUCLEOTIDE SEQUENCE</scope>
    <source>
        <strain evidence="8">NIES-1699</strain>
    </source>
</reference>
<feature type="transmembrane region" description="Helical" evidence="6">
    <location>
        <begin position="218"/>
        <end position="237"/>
    </location>
</feature>
<dbReference type="EMBL" id="JAQMWT010000441">
    <property type="protein sequence ID" value="KAJ8601278.1"/>
    <property type="molecule type" value="Genomic_DNA"/>
</dbReference>